<sequence length="275" mass="32545">MNLKHNFLPVFSVDWLGLFNKLRNLQGNYGILAPISSNKSLLRDIRNFDKPFFIDSGIFGNQDCPWYYETHSEYLDERWVRKQKFASEEHLRSKIRDYLERCDQFSPDFVFTQDIFGEPLLSLYLARLTWQEYWKKSRNYTLIGVVQVGYSIYNWQQNLVPQLNSFPPHYYSPKSFLAPLISAYRDIGYEYIALGGLLKVDKTRTTGLKFGLSIQELDELLAWSRPEFVLGGLALTRAEVLKKHNVWADSTGWLWWNEKYDTKFRDRNAFQEVLM</sequence>
<dbReference type="Proteomes" id="UP000632766">
    <property type="component" value="Unassembled WGS sequence"/>
</dbReference>
<evidence type="ECO:0000313" key="1">
    <source>
        <dbReference type="EMBL" id="MBH8566780.1"/>
    </source>
</evidence>
<gene>
    <name evidence="1" type="ORF">I8748_32305</name>
</gene>
<dbReference type="EMBL" id="JAECZC010000102">
    <property type="protein sequence ID" value="MBH8566780.1"/>
    <property type="molecule type" value="Genomic_DNA"/>
</dbReference>
<comment type="caution">
    <text evidence="1">The sequence shown here is derived from an EMBL/GenBank/DDBJ whole genome shotgun (WGS) entry which is preliminary data.</text>
</comment>
<evidence type="ECO:0000313" key="2">
    <source>
        <dbReference type="Proteomes" id="UP000632766"/>
    </source>
</evidence>
<reference evidence="1 2" key="1">
    <citation type="journal article" date="2021" name="Int. J. Syst. Evol. Microbiol.">
        <title>Amazonocrinis nigriterrae gen. nov., sp. nov., Atlanticothrix silvestris gen. nov., sp. nov. and Dendronalium phyllosphericum gen. nov., sp. nov., nostocacean cyanobacteria from Brazilian environments.</title>
        <authorList>
            <person name="Alvarenga D.O."/>
            <person name="Andreote A.P.D."/>
            <person name="Branco L.H.Z."/>
            <person name="Delbaje E."/>
            <person name="Cruz R.B."/>
            <person name="Varani A.M."/>
            <person name="Fiore M.F."/>
        </authorList>
    </citation>
    <scope>NUCLEOTIDE SEQUENCE [LARGE SCALE GENOMIC DNA]</scope>
    <source>
        <strain evidence="1 2">CENA67</strain>
    </source>
</reference>
<protein>
    <submittedName>
        <fullName evidence="1">Uncharacterized protein</fullName>
    </submittedName>
</protein>
<dbReference type="RefSeq" id="WP_198128512.1">
    <property type="nucleotide sequence ID" value="NZ_JAECZC010000102.1"/>
</dbReference>
<keyword evidence="2" id="KW-1185">Reference proteome</keyword>
<name>A0A8J7I028_9NOST</name>
<organism evidence="1 2">
    <name type="scientific">Amazonocrinis nigriterrae CENA67</name>
    <dbReference type="NCBI Taxonomy" id="2794033"/>
    <lineage>
        <taxon>Bacteria</taxon>
        <taxon>Bacillati</taxon>
        <taxon>Cyanobacteriota</taxon>
        <taxon>Cyanophyceae</taxon>
        <taxon>Nostocales</taxon>
        <taxon>Nostocaceae</taxon>
        <taxon>Amazonocrinis</taxon>
        <taxon>Amazonocrinis nigriterrae</taxon>
    </lineage>
</organism>
<proteinExistence type="predicted"/>
<dbReference type="AlphaFoldDB" id="A0A8J7I028"/>
<accession>A0A8J7I028</accession>